<feature type="domain" description="Aminoglycoside phosphotransferase" evidence="1">
    <location>
        <begin position="26"/>
        <end position="245"/>
    </location>
</feature>
<dbReference type="InterPro" id="IPR011009">
    <property type="entry name" value="Kinase-like_dom_sf"/>
</dbReference>
<dbReference type="EMBL" id="BMGJ01000004">
    <property type="protein sequence ID" value="GGD60595.1"/>
    <property type="molecule type" value="Genomic_DNA"/>
</dbReference>
<dbReference type="Proteomes" id="UP000614272">
    <property type="component" value="Unassembled WGS sequence"/>
</dbReference>
<proteinExistence type="predicted"/>
<dbReference type="SUPFAM" id="SSF56112">
    <property type="entry name" value="Protein kinase-like (PK-like)"/>
    <property type="match status" value="1"/>
</dbReference>
<dbReference type="PANTHER" id="PTHR47829:SF3">
    <property type="entry name" value="AMINOGLYCOSIDE PHOSPHOTRANSFERASE DOMAIN-CONTAINING PROTEIN"/>
    <property type="match status" value="1"/>
</dbReference>
<dbReference type="Gene3D" id="3.90.1200.10">
    <property type="match status" value="1"/>
</dbReference>
<gene>
    <name evidence="2" type="ORF">GCM10011357_14890</name>
</gene>
<dbReference type="Pfam" id="PF01636">
    <property type="entry name" value="APH"/>
    <property type="match status" value="1"/>
</dbReference>
<dbReference type="InterPro" id="IPR052898">
    <property type="entry name" value="ACAD10-like"/>
</dbReference>
<dbReference type="CDD" id="cd05154">
    <property type="entry name" value="ACAD10_11_N-like"/>
    <property type="match status" value="1"/>
</dbReference>
<comment type="caution">
    <text evidence="2">The sequence shown here is derived from an EMBL/GenBank/DDBJ whole genome shotgun (WGS) entry which is preliminary data.</text>
</comment>
<dbReference type="InterPro" id="IPR041726">
    <property type="entry name" value="ACAD10_11_N"/>
</dbReference>
<reference evidence="3" key="1">
    <citation type="journal article" date="2019" name="Int. J. Syst. Evol. Microbiol.">
        <title>The Global Catalogue of Microorganisms (GCM) 10K type strain sequencing project: providing services to taxonomists for standard genome sequencing and annotation.</title>
        <authorList>
            <consortium name="The Broad Institute Genomics Platform"/>
            <consortium name="The Broad Institute Genome Sequencing Center for Infectious Disease"/>
            <person name="Wu L."/>
            <person name="Ma J."/>
        </authorList>
    </citation>
    <scope>NUCLEOTIDE SEQUENCE [LARGE SCALE GENOMIC DNA]</scope>
    <source>
        <strain evidence="3">CGMCC 1.12923</strain>
    </source>
</reference>
<dbReference type="Gene3D" id="3.30.200.20">
    <property type="entry name" value="Phosphorylase Kinase, domain 1"/>
    <property type="match status" value="1"/>
</dbReference>
<protein>
    <submittedName>
        <fullName evidence="2">Aminoglycoside phosphotransferase</fullName>
    </submittedName>
</protein>
<sequence length="340" mass="38720">MSDINLSSLSTYLCSHVEGFGRLLSVQKFAGGQSNPTYLVDTDKQQYVLRRKPFGKLLKSAHAIDREFRVMQALRNTDVPVARAVHFCADEKIIGSAFYLMEYIEGRVMWDPALPDIGPEQRSEVYEEMLRVMTTLHRVDVEKAGLSDFGRPGNYYQRQINRWSEQYKASASEPDHQFEKLMGWLSVNMPEDDGQIALVHGDFRLDNMMFATDSQNVLALMDWELSTLGHPYADLAYQCMQLRMPHNSVMPGLGGLDRADLQIPTEREYVARYCELMGIDSLPNWNFYLAFSFFRLIAILLGVKQRAMQGSASSDKAMEMATLIEPLTELALEICSEEKP</sequence>
<evidence type="ECO:0000313" key="3">
    <source>
        <dbReference type="Proteomes" id="UP000614272"/>
    </source>
</evidence>
<accession>A0ABQ1R7T3</accession>
<dbReference type="RefSeq" id="WP_099035806.1">
    <property type="nucleotide sequence ID" value="NZ_BMGJ01000004.1"/>
</dbReference>
<dbReference type="InterPro" id="IPR002575">
    <property type="entry name" value="Aminoglycoside_PTrfase"/>
</dbReference>
<name>A0ABQ1R7T3_9ALTE</name>
<organism evidence="2 3">
    <name type="scientific">Lacimicrobium alkaliphilum</name>
    <dbReference type="NCBI Taxonomy" id="1526571"/>
    <lineage>
        <taxon>Bacteria</taxon>
        <taxon>Pseudomonadati</taxon>
        <taxon>Pseudomonadota</taxon>
        <taxon>Gammaproteobacteria</taxon>
        <taxon>Alteromonadales</taxon>
        <taxon>Alteromonadaceae</taxon>
        <taxon>Lacimicrobium</taxon>
    </lineage>
</organism>
<dbReference type="PANTHER" id="PTHR47829">
    <property type="entry name" value="HYDROLASE, PUTATIVE (AFU_ORTHOLOGUE AFUA_1G12880)-RELATED"/>
    <property type="match status" value="1"/>
</dbReference>
<evidence type="ECO:0000259" key="1">
    <source>
        <dbReference type="Pfam" id="PF01636"/>
    </source>
</evidence>
<keyword evidence="3" id="KW-1185">Reference proteome</keyword>
<evidence type="ECO:0000313" key="2">
    <source>
        <dbReference type="EMBL" id="GGD60595.1"/>
    </source>
</evidence>